<keyword evidence="1" id="KW-0732">Signal</keyword>
<feature type="chain" id="PRO_5019387936" description="DUF992 domain-containing protein" evidence="1">
    <location>
        <begin position="22"/>
        <end position="168"/>
    </location>
</feature>
<proteinExistence type="predicted"/>
<dbReference type="Proteomes" id="UP000281547">
    <property type="component" value="Unassembled WGS sequence"/>
</dbReference>
<reference evidence="2 3" key="1">
    <citation type="journal article" date="2016" name="Int. J. Syst. Evol. Microbiol.">
        <title>Arsenicitalea aurantiaca gen. nov., sp. nov., a new member of the family Hyphomicrobiaceae, isolated from high-arsenic sediment.</title>
        <authorList>
            <person name="Mu Y."/>
            <person name="Zhou L."/>
            <person name="Zeng X.C."/>
            <person name="Liu L."/>
            <person name="Pan Y."/>
            <person name="Chen X."/>
            <person name="Wang J."/>
            <person name="Li S."/>
            <person name="Li W.J."/>
            <person name="Wang Y."/>
        </authorList>
    </citation>
    <scope>NUCLEOTIDE SEQUENCE [LARGE SCALE GENOMIC DNA]</scope>
    <source>
        <strain evidence="2 3">42-50</strain>
    </source>
</reference>
<dbReference type="RefSeq" id="WP_127189059.1">
    <property type="nucleotide sequence ID" value="NZ_RZNJ01000004.1"/>
</dbReference>
<name>A0A433X8A5_9HYPH</name>
<accession>A0A433X8A5</accession>
<keyword evidence="3" id="KW-1185">Reference proteome</keyword>
<protein>
    <recommendedName>
        <fullName evidence="4">DUF992 domain-containing protein</fullName>
    </recommendedName>
</protein>
<evidence type="ECO:0000313" key="2">
    <source>
        <dbReference type="EMBL" id="RUT30278.1"/>
    </source>
</evidence>
<dbReference type="EMBL" id="RZNJ01000004">
    <property type="protein sequence ID" value="RUT30278.1"/>
    <property type="molecule type" value="Genomic_DNA"/>
</dbReference>
<evidence type="ECO:0000256" key="1">
    <source>
        <dbReference type="SAM" id="SignalP"/>
    </source>
</evidence>
<gene>
    <name evidence="2" type="ORF">EMQ25_13270</name>
</gene>
<dbReference type="OrthoDB" id="8159761at2"/>
<feature type="signal peptide" evidence="1">
    <location>
        <begin position="1"/>
        <end position="21"/>
    </location>
</feature>
<organism evidence="2 3">
    <name type="scientific">Arsenicitalea aurantiaca</name>
    <dbReference type="NCBI Taxonomy" id="1783274"/>
    <lineage>
        <taxon>Bacteria</taxon>
        <taxon>Pseudomonadati</taxon>
        <taxon>Pseudomonadota</taxon>
        <taxon>Alphaproteobacteria</taxon>
        <taxon>Hyphomicrobiales</taxon>
        <taxon>Devosiaceae</taxon>
        <taxon>Arsenicitalea</taxon>
    </lineage>
</organism>
<dbReference type="AlphaFoldDB" id="A0A433X8A5"/>
<sequence length="168" mass="17746">MLALRVLATLLIAGAALPVFAQAPGWSYSPLPGEGDRAAMGCADDAPAGEHACLVVRCEDDFSVGFYVTTSRPGGDLGLWRITIDKEERPFDGVATETPYGARLKGDAFWLRDRLEQGTHAHILSEEGPLPPGSSISLGGSLRNITLALAHCAPRRPALVEPMADPGV</sequence>
<evidence type="ECO:0008006" key="4">
    <source>
        <dbReference type="Google" id="ProtNLM"/>
    </source>
</evidence>
<evidence type="ECO:0000313" key="3">
    <source>
        <dbReference type="Proteomes" id="UP000281547"/>
    </source>
</evidence>
<comment type="caution">
    <text evidence="2">The sequence shown here is derived from an EMBL/GenBank/DDBJ whole genome shotgun (WGS) entry which is preliminary data.</text>
</comment>